<accession>A0ABZ0JYZ8</accession>
<evidence type="ECO:0000313" key="5">
    <source>
        <dbReference type="Proteomes" id="UP001529491"/>
    </source>
</evidence>
<evidence type="ECO:0000256" key="1">
    <source>
        <dbReference type="ARBA" id="ARBA00022679"/>
    </source>
</evidence>
<reference evidence="4 5" key="1">
    <citation type="submission" date="2023-10" db="EMBL/GenBank/DDBJ databases">
        <title>Complete genome sequence of Shewanella sp. DAU334.</title>
        <authorList>
            <person name="Lee Y.-S."/>
            <person name="Jeong H.-R."/>
            <person name="Hwang E.-J."/>
            <person name="Choi Y.-L."/>
            <person name="Kim G.-D."/>
        </authorList>
    </citation>
    <scope>NUCLEOTIDE SEQUENCE [LARGE SCALE GENOMIC DNA]</scope>
    <source>
        <strain evidence="4 5">DAU334</strain>
    </source>
</reference>
<dbReference type="EMBL" id="CP136522">
    <property type="protein sequence ID" value="WOT04833.1"/>
    <property type="molecule type" value="Genomic_DNA"/>
</dbReference>
<dbReference type="InterPro" id="IPR000182">
    <property type="entry name" value="GNAT_dom"/>
</dbReference>
<evidence type="ECO:0000259" key="3">
    <source>
        <dbReference type="PROSITE" id="PS51186"/>
    </source>
</evidence>
<dbReference type="GO" id="GO:0016746">
    <property type="term" value="F:acyltransferase activity"/>
    <property type="evidence" value="ECO:0007669"/>
    <property type="project" value="UniProtKB-KW"/>
</dbReference>
<dbReference type="EC" id="2.3.1.-" evidence="4"/>
<feature type="domain" description="N-acetyltransferase" evidence="3">
    <location>
        <begin position="2"/>
        <end position="153"/>
    </location>
</feature>
<sequence length="155" mass="17662">MKNVRAATLADLPAIQALAKETIRHNYRAFLGDDGVEWFINGGGLHKEVNEYFDDIVVLEIDNEIQGYCAAEEGFIHALMIRVERQQTGLGRYLLNHVEQMQCAEGYEHLRLETYQGNEPALKLFSKQGWFVAEDQHDASFGLKKVSLRKLLAPR</sequence>
<dbReference type="InterPro" id="IPR050832">
    <property type="entry name" value="Bact_Acetyltransf"/>
</dbReference>
<dbReference type="Proteomes" id="UP001529491">
    <property type="component" value="Chromosome"/>
</dbReference>
<dbReference type="CDD" id="cd04301">
    <property type="entry name" value="NAT_SF"/>
    <property type="match status" value="1"/>
</dbReference>
<dbReference type="PANTHER" id="PTHR43877">
    <property type="entry name" value="AMINOALKYLPHOSPHONATE N-ACETYLTRANSFERASE-RELATED-RELATED"/>
    <property type="match status" value="1"/>
</dbReference>
<keyword evidence="2 4" id="KW-0012">Acyltransferase</keyword>
<dbReference type="Pfam" id="PF00583">
    <property type="entry name" value="Acetyltransf_1"/>
    <property type="match status" value="1"/>
</dbReference>
<dbReference type="RefSeq" id="WP_310472471.1">
    <property type="nucleotide sequence ID" value="NZ_CP136522.1"/>
</dbReference>
<proteinExistence type="predicted"/>
<dbReference type="PANTHER" id="PTHR43877:SF2">
    <property type="entry name" value="AMINOALKYLPHOSPHONATE N-ACETYLTRANSFERASE-RELATED"/>
    <property type="match status" value="1"/>
</dbReference>
<gene>
    <name evidence="4" type="ORF">RGE70_16185</name>
</gene>
<keyword evidence="5" id="KW-1185">Reference proteome</keyword>
<name>A0ABZ0JYZ8_9GAMM</name>
<dbReference type="SUPFAM" id="SSF55729">
    <property type="entry name" value="Acyl-CoA N-acyltransferases (Nat)"/>
    <property type="match status" value="1"/>
</dbReference>
<dbReference type="PROSITE" id="PS51186">
    <property type="entry name" value="GNAT"/>
    <property type="match status" value="1"/>
</dbReference>
<dbReference type="Gene3D" id="3.40.630.30">
    <property type="match status" value="1"/>
</dbReference>
<evidence type="ECO:0000256" key="2">
    <source>
        <dbReference type="ARBA" id="ARBA00023315"/>
    </source>
</evidence>
<protein>
    <submittedName>
        <fullName evidence="4">GNAT family N-acetyltransferase</fullName>
        <ecNumber evidence="4">2.3.1.-</ecNumber>
    </submittedName>
</protein>
<dbReference type="InterPro" id="IPR016181">
    <property type="entry name" value="Acyl_CoA_acyltransferase"/>
</dbReference>
<evidence type="ECO:0000313" key="4">
    <source>
        <dbReference type="EMBL" id="WOT04833.1"/>
    </source>
</evidence>
<organism evidence="4 5">
    <name type="scientific">Shewanella youngdeokensis</name>
    <dbReference type="NCBI Taxonomy" id="2999068"/>
    <lineage>
        <taxon>Bacteria</taxon>
        <taxon>Pseudomonadati</taxon>
        <taxon>Pseudomonadota</taxon>
        <taxon>Gammaproteobacteria</taxon>
        <taxon>Alteromonadales</taxon>
        <taxon>Shewanellaceae</taxon>
        <taxon>Shewanella</taxon>
    </lineage>
</organism>
<keyword evidence="1 4" id="KW-0808">Transferase</keyword>